<comment type="caution">
    <text evidence="1">The sequence shown here is derived from an EMBL/GenBank/DDBJ whole genome shotgun (WGS) entry which is preliminary data.</text>
</comment>
<protein>
    <submittedName>
        <fullName evidence="1">Uncharacterized protein</fullName>
    </submittedName>
</protein>
<gene>
    <name evidence="1" type="ORF">RHMOL_Rhmol06G0060700</name>
</gene>
<organism evidence="1 2">
    <name type="scientific">Rhododendron molle</name>
    <name type="common">Chinese azalea</name>
    <name type="synonym">Azalea mollis</name>
    <dbReference type="NCBI Taxonomy" id="49168"/>
    <lineage>
        <taxon>Eukaryota</taxon>
        <taxon>Viridiplantae</taxon>
        <taxon>Streptophyta</taxon>
        <taxon>Embryophyta</taxon>
        <taxon>Tracheophyta</taxon>
        <taxon>Spermatophyta</taxon>
        <taxon>Magnoliopsida</taxon>
        <taxon>eudicotyledons</taxon>
        <taxon>Gunneridae</taxon>
        <taxon>Pentapetalae</taxon>
        <taxon>asterids</taxon>
        <taxon>Ericales</taxon>
        <taxon>Ericaceae</taxon>
        <taxon>Ericoideae</taxon>
        <taxon>Rhodoreae</taxon>
        <taxon>Rhododendron</taxon>
    </lineage>
</organism>
<name>A0ACC0NBJ9_RHOML</name>
<dbReference type="EMBL" id="CM046393">
    <property type="protein sequence ID" value="KAI8549893.1"/>
    <property type="molecule type" value="Genomic_DNA"/>
</dbReference>
<dbReference type="Proteomes" id="UP001062846">
    <property type="component" value="Chromosome 6"/>
</dbReference>
<proteinExistence type="predicted"/>
<sequence>MIPARLPLSLMLRNCVCSSQCRCRQLWAWDPNGIVQSRLPTVRRKSDRFEFSEWLMSATLAERERVLRDLKRKEKVPDG</sequence>
<evidence type="ECO:0000313" key="2">
    <source>
        <dbReference type="Proteomes" id="UP001062846"/>
    </source>
</evidence>
<evidence type="ECO:0000313" key="1">
    <source>
        <dbReference type="EMBL" id="KAI8549893.1"/>
    </source>
</evidence>
<keyword evidence="2" id="KW-1185">Reference proteome</keyword>
<accession>A0ACC0NBJ9</accession>
<reference evidence="1" key="1">
    <citation type="submission" date="2022-02" db="EMBL/GenBank/DDBJ databases">
        <title>Plant Genome Project.</title>
        <authorList>
            <person name="Zhang R.-G."/>
        </authorList>
    </citation>
    <scope>NUCLEOTIDE SEQUENCE</scope>
    <source>
        <strain evidence="1">AT1</strain>
    </source>
</reference>